<dbReference type="InterPro" id="IPR050951">
    <property type="entry name" value="Retrovirus_Pol_polyprotein"/>
</dbReference>
<accession>A0A6J8ATQ3</accession>
<dbReference type="Gene3D" id="3.30.420.10">
    <property type="entry name" value="Ribonuclease H-like superfamily/Ribonuclease H"/>
    <property type="match status" value="1"/>
</dbReference>
<reference evidence="2 3" key="1">
    <citation type="submission" date="2020-06" db="EMBL/GenBank/DDBJ databases">
        <authorList>
            <person name="Li R."/>
            <person name="Bekaert M."/>
        </authorList>
    </citation>
    <scope>NUCLEOTIDE SEQUENCE [LARGE SCALE GENOMIC DNA]</scope>
    <source>
        <strain evidence="3">wild</strain>
    </source>
</reference>
<evidence type="ECO:0000259" key="1">
    <source>
        <dbReference type="PROSITE" id="PS50994"/>
    </source>
</evidence>
<protein>
    <recommendedName>
        <fullName evidence="1">Integrase catalytic domain-containing protein</fullName>
    </recommendedName>
</protein>
<dbReference type="AlphaFoldDB" id="A0A6J8ATQ3"/>
<dbReference type="SUPFAM" id="SSF53098">
    <property type="entry name" value="Ribonuclease H-like"/>
    <property type="match status" value="1"/>
</dbReference>
<dbReference type="InterPro" id="IPR012337">
    <property type="entry name" value="RNaseH-like_sf"/>
</dbReference>
<keyword evidence="3" id="KW-1185">Reference proteome</keyword>
<dbReference type="Proteomes" id="UP000507470">
    <property type="component" value="Unassembled WGS sequence"/>
</dbReference>
<dbReference type="InterPro" id="IPR036397">
    <property type="entry name" value="RNaseH_sf"/>
</dbReference>
<organism evidence="2 3">
    <name type="scientific">Mytilus coruscus</name>
    <name type="common">Sea mussel</name>
    <dbReference type="NCBI Taxonomy" id="42192"/>
    <lineage>
        <taxon>Eukaryota</taxon>
        <taxon>Metazoa</taxon>
        <taxon>Spiralia</taxon>
        <taxon>Lophotrochozoa</taxon>
        <taxon>Mollusca</taxon>
        <taxon>Bivalvia</taxon>
        <taxon>Autobranchia</taxon>
        <taxon>Pteriomorphia</taxon>
        <taxon>Mytilida</taxon>
        <taxon>Mytiloidea</taxon>
        <taxon>Mytilidae</taxon>
        <taxon>Mytilinae</taxon>
        <taxon>Mytilus</taxon>
    </lineage>
</organism>
<sequence length="172" mass="19890">MAAQIEDFISKCSTCQENQKEQTKEPMIESELPERPWSKVAADIFHLNGNDYILIIDYYSKWPEIHKLDNLTRKNTIDYLKSTFSRCGIPDIFFSDNGVQFSSLECKDFAKDYGFQHLTSSPTYAQSNGQAERTVQTIKSLLEKSKDQYKSLLDYRNTAITELELSPAQIFY</sequence>
<name>A0A6J8ATQ3_MYTCO</name>
<dbReference type="PANTHER" id="PTHR37984:SF7">
    <property type="entry name" value="INTEGRASE CATALYTIC DOMAIN-CONTAINING PROTEIN"/>
    <property type="match status" value="1"/>
</dbReference>
<evidence type="ECO:0000313" key="2">
    <source>
        <dbReference type="EMBL" id="CAC5373515.1"/>
    </source>
</evidence>
<proteinExistence type="predicted"/>
<dbReference type="GO" id="GO:0003676">
    <property type="term" value="F:nucleic acid binding"/>
    <property type="evidence" value="ECO:0007669"/>
    <property type="project" value="InterPro"/>
</dbReference>
<evidence type="ECO:0000313" key="3">
    <source>
        <dbReference type="Proteomes" id="UP000507470"/>
    </source>
</evidence>
<gene>
    <name evidence="2" type="ORF">MCOR_11249</name>
</gene>
<dbReference type="OrthoDB" id="444601at2759"/>
<dbReference type="PROSITE" id="PS50994">
    <property type="entry name" value="INTEGRASE"/>
    <property type="match status" value="1"/>
</dbReference>
<dbReference type="Pfam" id="PF00665">
    <property type="entry name" value="rve"/>
    <property type="match status" value="1"/>
</dbReference>
<dbReference type="InterPro" id="IPR001584">
    <property type="entry name" value="Integrase_cat-core"/>
</dbReference>
<dbReference type="FunFam" id="3.30.420.10:FF:000063">
    <property type="entry name" value="Retrovirus-related Pol polyprotein from transposon 297-like Protein"/>
    <property type="match status" value="1"/>
</dbReference>
<feature type="domain" description="Integrase catalytic" evidence="1">
    <location>
        <begin position="32"/>
        <end position="172"/>
    </location>
</feature>
<dbReference type="GO" id="GO:0015074">
    <property type="term" value="P:DNA integration"/>
    <property type="evidence" value="ECO:0007669"/>
    <property type="project" value="InterPro"/>
</dbReference>
<dbReference type="PANTHER" id="PTHR37984">
    <property type="entry name" value="PROTEIN CBG26694"/>
    <property type="match status" value="1"/>
</dbReference>
<dbReference type="EMBL" id="CACVKT020001910">
    <property type="protein sequence ID" value="CAC5373515.1"/>
    <property type="molecule type" value="Genomic_DNA"/>
</dbReference>